<dbReference type="InterPro" id="IPR010265">
    <property type="entry name" value="Phage_lambda_TipM"/>
</dbReference>
<dbReference type="AlphaFoldDB" id="A0A368LHN7"/>
<comment type="caution">
    <text evidence="1">The sequence shown here is derived from an EMBL/GenBank/DDBJ whole genome shotgun (WGS) entry which is preliminary data.</text>
</comment>
<proteinExistence type="predicted"/>
<accession>A0A368LHN7</accession>
<keyword evidence="2" id="KW-1185">Reference proteome</keyword>
<dbReference type="GeneID" id="303189644"/>
<gene>
    <name evidence="1" type="ORF">CIK83_12005</name>
</gene>
<dbReference type="Proteomes" id="UP000252479">
    <property type="component" value="Unassembled WGS sequence"/>
</dbReference>
<sequence>MHQIFEWSPLVETAGSSAFRVLSSRFGDGYQQSVGDGINNKIQSWNLTFKGSAEKIADIKFFLDQHKGYLPFRWSPKNSCGQLLLWDCKEYQESNISHNGRETGVWSLTCTFNQRFEP</sequence>
<dbReference type="RefSeq" id="WP_086959722.1">
    <property type="nucleotide sequence ID" value="NZ_FUKS01000013.1"/>
</dbReference>
<reference evidence="1 2" key="1">
    <citation type="journal article" date="2017" name="Elife">
        <title>Extensive horizontal gene transfer in cheese-associated bacteria.</title>
        <authorList>
            <person name="Bonham K.S."/>
            <person name="Wolfe B.E."/>
            <person name="Dutton R.J."/>
        </authorList>
    </citation>
    <scope>NUCLEOTIDE SEQUENCE [LARGE SCALE GENOMIC DNA]</scope>
    <source>
        <strain evidence="1 2">JB196</strain>
    </source>
</reference>
<organism evidence="1 2">
    <name type="scientific">Vibrio casei</name>
    <dbReference type="NCBI Taxonomy" id="673372"/>
    <lineage>
        <taxon>Bacteria</taxon>
        <taxon>Pseudomonadati</taxon>
        <taxon>Pseudomonadota</taxon>
        <taxon>Gammaproteobacteria</taxon>
        <taxon>Vibrionales</taxon>
        <taxon>Vibrionaceae</taxon>
        <taxon>Vibrio</taxon>
    </lineage>
</organism>
<evidence type="ECO:0000313" key="1">
    <source>
        <dbReference type="EMBL" id="RCS70181.1"/>
    </source>
</evidence>
<dbReference type="Pfam" id="PF05939">
    <property type="entry name" value="Phage_min_tail"/>
    <property type="match status" value="1"/>
</dbReference>
<dbReference type="EMBL" id="QPGL01000002">
    <property type="protein sequence ID" value="RCS70181.1"/>
    <property type="molecule type" value="Genomic_DNA"/>
</dbReference>
<protein>
    <submittedName>
        <fullName evidence="1">Phage tail protein</fullName>
    </submittedName>
</protein>
<evidence type="ECO:0000313" key="2">
    <source>
        <dbReference type="Proteomes" id="UP000252479"/>
    </source>
</evidence>
<name>A0A368LHN7_9VIBR</name>